<feature type="transmembrane region" description="Helical" evidence="7">
    <location>
        <begin position="28"/>
        <end position="54"/>
    </location>
</feature>
<evidence type="ECO:0000256" key="5">
    <source>
        <dbReference type="ARBA" id="ARBA00022989"/>
    </source>
</evidence>
<comment type="caution">
    <text evidence="9">The sequence shown here is derived from an EMBL/GenBank/DDBJ whole genome shotgun (WGS) entry which is preliminary data.</text>
</comment>
<keyword evidence="10" id="KW-1185">Reference proteome</keyword>
<evidence type="ECO:0000313" key="10">
    <source>
        <dbReference type="Proteomes" id="UP000619376"/>
    </source>
</evidence>
<dbReference type="InterPro" id="IPR051393">
    <property type="entry name" value="ABC_transporter_permease"/>
</dbReference>
<dbReference type="PROSITE" id="PS50928">
    <property type="entry name" value="ABC_TM1"/>
    <property type="match status" value="1"/>
</dbReference>
<dbReference type="Pfam" id="PF00528">
    <property type="entry name" value="BPD_transp_1"/>
    <property type="match status" value="1"/>
</dbReference>
<keyword evidence="5 7" id="KW-1133">Transmembrane helix</keyword>
<dbReference type="PANTHER" id="PTHR30193:SF37">
    <property type="entry name" value="INNER MEMBRANE ABC TRANSPORTER PERMEASE PROTEIN YCJO"/>
    <property type="match status" value="1"/>
</dbReference>
<comment type="similarity">
    <text evidence="7">Belongs to the binding-protein-dependent transport system permease family.</text>
</comment>
<feature type="domain" description="ABC transmembrane type-1" evidence="8">
    <location>
        <begin position="87"/>
        <end position="300"/>
    </location>
</feature>
<protein>
    <submittedName>
        <fullName evidence="9">ABC transporter permease</fullName>
    </submittedName>
</protein>
<evidence type="ECO:0000256" key="6">
    <source>
        <dbReference type="ARBA" id="ARBA00023136"/>
    </source>
</evidence>
<sequence length="307" mass="34046">MQDSTTQVSVVGATQRPMRVRQPIGEELLLLAPATVLLILFLLLPFAMSIYLSFTDQRLVPNPVPTALVGFDNYRAILTDPAFWQAFRNTAYFALLVVPFQCALSLAIAVLLNSSFPLRSFFRSVAILPLMTPMTVVIVIWAAFYRIPDGLFNNIIKAFGASTYVDWLGSPVWAMPAIVLLSAWATFPFQMLLYLAGLQDIPHERYEAARIDGANGWQQFWAVTFPGLRNTNILILITTTIQAFKLFTQVDILTRGGPVGSTNTLVRYMIQQGYTSQLVGYGSAVAVIFVLIVGALAIFQRVVVKNE</sequence>
<evidence type="ECO:0000313" key="9">
    <source>
        <dbReference type="EMBL" id="GHF54254.1"/>
    </source>
</evidence>
<evidence type="ECO:0000256" key="1">
    <source>
        <dbReference type="ARBA" id="ARBA00004651"/>
    </source>
</evidence>
<evidence type="ECO:0000259" key="8">
    <source>
        <dbReference type="PROSITE" id="PS50928"/>
    </source>
</evidence>
<feature type="transmembrane region" description="Helical" evidence="7">
    <location>
        <begin position="91"/>
        <end position="112"/>
    </location>
</feature>
<dbReference type="InterPro" id="IPR035906">
    <property type="entry name" value="MetI-like_sf"/>
</dbReference>
<accession>A0ABQ3JRR4</accession>
<feature type="transmembrane region" description="Helical" evidence="7">
    <location>
        <begin position="124"/>
        <end position="144"/>
    </location>
</feature>
<gene>
    <name evidence="9" type="ORF">GCM10017781_33190</name>
</gene>
<keyword evidence="2 7" id="KW-0813">Transport</keyword>
<comment type="subcellular location">
    <subcellularLocation>
        <location evidence="1 7">Cell membrane</location>
        <topology evidence="1 7">Multi-pass membrane protein</topology>
    </subcellularLocation>
</comment>
<keyword evidence="6 7" id="KW-0472">Membrane</keyword>
<name>A0ABQ3JRR4_9DEIO</name>
<dbReference type="PANTHER" id="PTHR30193">
    <property type="entry name" value="ABC TRANSPORTER PERMEASE PROTEIN"/>
    <property type="match status" value="1"/>
</dbReference>
<evidence type="ECO:0000256" key="7">
    <source>
        <dbReference type="RuleBase" id="RU363032"/>
    </source>
</evidence>
<evidence type="ECO:0000256" key="2">
    <source>
        <dbReference type="ARBA" id="ARBA00022448"/>
    </source>
</evidence>
<evidence type="ECO:0000256" key="3">
    <source>
        <dbReference type="ARBA" id="ARBA00022475"/>
    </source>
</evidence>
<reference evidence="10" key="1">
    <citation type="journal article" date="2019" name="Int. J. Syst. Evol. Microbiol.">
        <title>The Global Catalogue of Microorganisms (GCM) 10K type strain sequencing project: providing services to taxonomists for standard genome sequencing and annotation.</title>
        <authorList>
            <consortium name="The Broad Institute Genomics Platform"/>
            <consortium name="The Broad Institute Genome Sequencing Center for Infectious Disease"/>
            <person name="Wu L."/>
            <person name="Ma J."/>
        </authorList>
    </citation>
    <scope>NUCLEOTIDE SEQUENCE [LARGE SCALE GENOMIC DNA]</scope>
    <source>
        <strain evidence="10">CGMCC 1.18437</strain>
    </source>
</reference>
<dbReference type="Proteomes" id="UP000619376">
    <property type="component" value="Unassembled WGS sequence"/>
</dbReference>
<evidence type="ECO:0000256" key="4">
    <source>
        <dbReference type="ARBA" id="ARBA00022692"/>
    </source>
</evidence>
<dbReference type="Gene3D" id="1.10.3720.10">
    <property type="entry name" value="MetI-like"/>
    <property type="match status" value="1"/>
</dbReference>
<keyword evidence="3" id="KW-1003">Cell membrane</keyword>
<dbReference type="InterPro" id="IPR000515">
    <property type="entry name" value="MetI-like"/>
</dbReference>
<dbReference type="CDD" id="cd06261">
    <property type="entry name" value="TM_PBP2"/>
    <property type="match status" value="1"/>
</dbReference>
<dbReference type="SUPFAM" id="SSF161098">
    <property type="entry name" value="MetI-like"/>
    <property type="match status" value="1"/>
</dbReference>
<organism evidence="9 10">
    <name type="scientific">Deinococcus metalli</name>
    <dbReference type="NCBI Taxonomy" id="1141878"/>
    <lineage>
        <taxon>Bacteria</taxon>
        <taxon>Thermotogati</taxon>
        <taxon>Deinococcota</taxon>
        <taxon>Deinococci</taxon>
        <taxon>Deinococcales</taxon>
        <taxon>Deinococcaceae</taxon>
        <taxon>Deinococcus</taxon>
    </lineage>
</organism>
<keyword evidence="4 7" id="KW-0812">Transmembrane</keyword>
<feature type="transmembrane region" description="Helical" evidence="7">
    <location>
        <begin position="173"/>
        <end position="196"/>
    </location>
</feature>
<dbReference type="EMBL" id="BNAJ01000009">
    <property type="protein sequence ID" value="GHF54254.1"/>
    <property type="molecule type" value="Genomic_DNA"/>
</dbReference>
<proteinExistence type="inferred from homology"/>
<feature type="transmembrane region" description="Helical" evidence="7">
    <location>
        <begin position="278"/>
        <end position="299"/>
    </location>
</feature>